<dbReference type="Proteomes" id="UP000785200">
    <property type="component" value="Unassembled WGS sequence"/>
</dbReference>
<name>A0A9P6SLD8_9HELO</name>
<protein>
    <submittedName>
        <fullName evidence="1">Uncharacterized protein</fullName>
    </submittedName>
</protein>
<sequence>MVTVIRRMRKLRTINDSQLTSAQLLALKLGPGAAVFPPEVTRLHLEFAVKQENGHTGARYLPYCETYIQSH</sequence>
<organism evidence="1 2">
    <name type="scientific">Hyphodiscus hymeniophilus</name>
    <dbReference type="NCBI Taxonomy" id="353542"/>
    <lineage>
        <taxon>Eukaryota</taxon>
        <taxon>Fungi</taxon>
        <taxon>Dikarya</taxon>
        <taxon>Ascomycota</taxon>
        <taxon>Pezizomycotina</taxon>
        <taxon>Leotiomycetes</taxon>
        <taxon>Helotiales</taxon>
        <taxon>Hyphodiscaceae</taxon>
        <taxon>Hyphodiscus</taxon>
    </lineage>
</organism>
<reference evidence="1" key="1">
    <citation type="submission" date="2019-07" db="EMBL/GenBank/DDBJ databases">
        <title>Hyphodiscus hymeniophilus genome sequencing and assembly.</title>
        <authorList>
            <person name="Kramer G."/>
            <person name="Nodwell J."/>
        </authorList>
    </citation>
    <scope>NUCLEOTIDE SEQUENCE</scope>
    <source>
        <strain evidence="1">ATCC 34498</strain>
    </source>
</reference>
<dbReference type="OrthoDB" id="1696305at2759"/>
<accession>A0A9P6SLD8</accession>
<dbReference type="AlphaFoldDB" id="A0A9P6SLD8"/>
<comment type="caution">
    <text evidence="1">The sequence shown here is derived from an EMBL/GenBank/DDBJ whole genome shotgun (WGS) entry which is preliminary data.</text>
</comment>
<dbReference type="EMBL" id="VNKQ01000016">
    <property type="protein sequence ID" value="KAG0646061.1"/>
    <property type="molecule type" value="Genomic_DNA"/>
</dbReference>
<gene>
    <name evidence="1" type="ORF">D0Z07_8212</name>
</gene>
<proteinExistence type="predicted"/>
<evidence type="ECO:0000313" key="1">
    <source>
        <dbReference type="EMBL" id="KAG0646061.1"/>
    </source>
</evidence>
<keyword evidence="2" id="KW-1185">Reference proteome</keyword>
<evidence type="ECO:0000313" key="2">
    <source>
        <dbReference type="Proteomes" id="UP000785200"/>
    </source>
</evidence>